<evidence type="ECO:0000256" key="8">
    <source>
        <dbReference type="SAM" id="SignalP"/>
    </source>
</evidence>
<feature type="signal peptide" evidence="8">
    <location>
        <begin position="1"/>
        <end position="20"/>
    </location>
</feature>
<dbReference type="EC" id="3.5.1.23" evidence="2 7"/>
<evidence type="ECO:0000256" key="1">
    <source>
        <dbReference type="ARBA" id="ARBA00009835"/>
    </source>
</evidence>
<feature type="active site" description="Nucleophile" evidence="5">
    <location>
        <position position="273"/>
    </location>
</feature>
<feature type="domain" description="Neutral/alkaline non-lysosomal ceramidase N-terminal" evidence="9">
    <location>
        <begin position="22"/>
        <end position="530"/>
    </location>
</feature>
<evidence type="ECO:0000313" key="11">
    <source>
        <dbReference type="EMBL" id="KAJ6646313.1"/>
    </source>
</evidence>
<dbReference type="GO" id="GO:0005576">
    <property type="term" value="C:extracellular region"/>
    <property type="evidence" value="ECO:0007669"/>
    <property type="project" value="TreeGrafter"/>
</dbReference>
<dbReference type="GO" id="GO:0046514">
    <property type="term" value="P:ceramide catabolic process"/>
    <property type="evidence" value="ECO:0007669"/>
    <property type="project" value="InterPro"/>
</dbReference>
<dbReference type="GO" id="GO:0042759">
    <property type="term" value="P:long-chain fatty acid biosynthetic process"/>
    <property type="evidence" value="ECO:0007669"/>
    <property type="project" value="TreeGrafter"/>
</dbReference>
<feature type="binding site" evidence="6">
    <location>
        <position position="501"/>
    </location>
    <ligand>
        <name>Zn(2+)</name>
        <dbReference type="ChEBI" id="CHEBI:29105"/>
    </ligand>
</feature>
<dbReference type="Proteomes" id="UP001151699">
    <property type="component" value="Chromosome A"/>
</dbReference>
<comment type="caution">
    <text evidence="11">The sequence shown here is derived from an EMBL/GenBank/DDBJ whole genome shotgun (WGS) entry which is preliminary data.</text>
</comment>
<keyword evidence="7" id="KW-0443">Lipid metabolism</keyword>
<reference evidence="11" key="1">
    <citation type="submission" date="2022-07" db="EMBL/GenBank/DDBJ databases">
        <authorList>
            <person name="Trinca V."/>
            <person name="Uliana J.V.C."/>
            <person name="Torres T.T."/>
            <person name="Ward R.J."/>
            <person name="Monesi N."/>
        </authorList>
    </citation>
    <scope>NUCLEOTIDE SEQUENCE</scope>
    <source>
        <strain evidence="11">HSMRA1968</strain>
        <tissue evidence="11">Whole embryos</tissue>
    </source>
</reference>
<dbReference type="PANTHER" id="PTHR12670:SF1">
    <property type="entry name" value="NEUTRAL CERAMIDASE"/>
    <property type="match status" value="1"/>
</dbReference>
<keyword evidence="7" id="KW-0746">Sphingolipid metabolism</keyword>
<feature type="binding site" evidence="6">
    <location>
        <position position="113"/>
    </location>
    <ligand>
        <name>Zn(2+)</name>
        <dbReference type="ChEBI" id="CHEBI:29105"/>
    </ligand>
</feature>
<comment type="catalytic activity">
    <reaction evidence="7">
        <text>an N-acylsphing-4-enine + H2O = sphing-4-enine + a fatty acid</text>
        <dbReference type="Rhea" id="RHEA:20856"/>
        <dbReference type="ChEBI" id="CHEBI:15377"/>
        <dbReference type="ChEBI" id="CHEBI:28868"/>
        <dbReference type="ChEBI" id="CHEBI:52639"/>
        <dbReference type="ChEBI" id="CHEBI:57756"/>
        <dbReference type="EC" id="3.5.1.23"/>
    </reaction>
</comment>
<feature type="binding site" evidence="6">
    <location>
        <position position="463"/>
    </location>
    <ligand>
        <name>Zn(2+)</name>
        <dbReference type="ChEBI" id="CHEBI:29105"/>
    </ligand>
</feature>
<feature type="binding site" evidence="6">
    <location>
        <position position="222"/>
    </location>
    <ligand>
        <name>Zn(2+)</name>
        <dbReference type="ChEBI" id="CHEBI:29105"/>
    </ligand>
</feature>
<dbReference type="EMBL" id="WJQU01000001">
    <property type="protein sequence ID" value="KAJ6646313.1"/>
    <property type="molecule type" value="Genomic_DNA"/>
</dbReference>
<proteinExistence type="inferred from homology"/>
<evidence type="ECO:0000259" key="9">
    <source>
        <dbReference type="Pfam" id="PF04734"/>
    </source>
</evidence>
<dbReference type="PANTHER" id="PTHR12670">
    <property type="entry name" value="CERAMIDASE"/>
    <property type="match status" value="1"/>
</dbReference>
<evidence type="ECO:0000256" key="3">
    <source>
        <dbReference type="ARBA" id="ARBA00019235"/>
    </source>
</evidence>
<evidence type="ECO:0000256" key="5">
    <source>
        <dbReference type="PIRSR" id="PIRSR606823-1"/>
    </source>
</evidence>
<feature type="chain" id="PRO_5040298694" description="Neutral ceramidase" evidence="8">
    <location>
        <begin position="21"/>
        <end position="689"/>
    </location>
</feature>
<evidence type="ECO:0000256" key="2">
    <source>
        <dbReference type="ARBA" id="ARBA00011891"/>
    </source>
</evidence>
<keyword evidence="6" id="KW-0479">Metal-binding</keyword>
<protein>
    <recommendedName>
        <fullName evidence="3 7">Neutral ceramidase</fullName>
        <ecNumber evidence="2 7">3.5.1.23</ecNumber>
    </recommendedName>
</protein>
<keyword evidence="4 7" id="KW-0378">Hydrolase</keyword>
<dbReference type="GO" id="GO:0046512">
    <property type="term" value="P:sphingosine biosynthetic process"/>
    <property type="evidence" value="ECO:0007669"/>
    <property type="project" value="TreeGrafter"/>
</dbReference>
<evidence type="ECO:0000256" key="7">
    <source>
        <dbReference type="RuleBase" id="RU366019"/>
    </source>
</evidence>
<comment type="cofactor">
    <cofactor evidence="6">
        <name>Zn(2+)</name>
        <dbReference type="ChEBI" id="CHEBI:29105"/>
    </cofactor>
    <text evidence="6">Binds 1 zinc ion per subunit.</text>
</comment>
<accession>A0A9Q0S6Y0</accession>
<keyword evidence="8" id="KW-0732">Signal</keyword>
<dbReference type="InterPro" id="IPR006823">
    <property type="entry name" value="Ceramidase_alk"/>
</dbReference>
<dbReference type="AlphaFoldDB" id="A0A9Q0S6Y0"/>
<dbReference type="Pfam" id="PF04734">
    <property type="entry name" value="Ceramidase_alk"/>
    <property type="match status" value="1"/>
</dbReference>
<keyword evidence="12" id="KW-1185">Reference proteome</keyword>
<name>A0A9Q0S6Y0_9DIPT</name>
<dbReference type="Gene3D" id="2.60.40.2300">
    <property type="entry name" value="Neutral/alkaline non-lysosomal ceramidase, C-terminal domain"/>
    <property type="match status" value="1"/>
</dbReference>
<evidence type="ECO:0000313" key="12">
    <source>
        <dbReference type="Proteomes" id="UP001151699"/>
    </source>
</evidence>
<dbReference type="GO" id="GO:0046872">
    <property type="term" value="F:metal ion binding"/>
    <property type="evidence" value="ECO:0007669"/>
    <property type="project" value="UniProtKB-KW"/>
</dbReference>
<evidence type="ECO:0000256" key="6">
    <source>
        <dbReference type="PIRSR" id="PIRSR606823-2"/>
    </source>
</evidence>
<evidence type="ECO:0000256" key="4">
    <source>
        <dbReference type="ARBA" id="ARBA00022801"/>
    </source>
</evidence>
<comment type="similarity">
    <text evidence="1 7">Belongs to the neutral ceramidase family.</text>
</comment>
<keyword evidence="6" id="KW-0862">Zinc</keyword>
<dbReference type="OrthoDB" id="191371at2759"/>
<gene>
    <name evidence="11" type="primary">CDase_4</name>
    <name evidence="11" type="ORF">Bhyg_01524</name>
</gene>
<dbReference type="InterPro" id="IPR031331">
    <property type="entry name" value="NEUT/ALK_ceramidase_C"/>
</dbReference>
<dbReference type="Pfam" id="PF17048">
    <property type="entry name" value="Ceramidse_alk_C"/>
    <property type="match status" value="1"/>
</dbReference>
<dbReference type="InterPro" id="IPR031329">
    <property type="entry name" value="NEUT/ALK_ceramidase_N"/>
</dbReference>
<organism evidence="11 12">
    <name type="scientific">Pseudolycoriella hygida</name>
    <dbReference type="NCBI Taxonomy" id="35572"/>
    <lineage>
        <taxon>Eukaryota</taxon>
        <taxon>Metazoa</taxon>
        <taxon>Ecdysozoa</taxon>
        <taxon>Arthropoda</taxon>
        <taxon>Hexapoda</taxon>
        <taxon>Insecta</taxon>
        <taxon>Pterygota</taxon>
        <taxon>Neoptera</taxon>
        <taxon>Endopterygota</taxon>
        <taxon>Diptera</taxon>
        <taxon>Nematocera</taxon>
        <taxon>Sciaroidea</taxon>
        <taxon>Sciaridae</taxon>
        <taxon>Pseudolycoriella</taxon>
    </lineage>
</organism>
<sequence length="689" mass="77016">MGYVKLFAAILVVLAVGAEGRYRIGLGRYDVTGPSVEIAFMGYGSMTQRGIGIHTRQYARAFIIEDETANRVVFVNADISAFSDAMRREIIRLLRLRFGDLYTTANVMFAPTHTHAGPGGYHQLVLYDITCLGFIEETFNPIVFGVREAITRAHNAMQDGRAFYSEVPIEDFGINRSPAAYYANPEHERRQYEEDIDRNLQQIKFVNARNETVGAFHWVATHAVSMNNTNYLISIDNLGYASYLLEQEYNPGNLVGTGTFVGAFSTSNSGDISPNILGPRCYRNGGECDTVTSQCPADDVCKGEGPGETDKENTKIIGSNIYKAASIGLKNAPQRELTGSVGFMHQFVEMSRQTGQWFNNATGRYETFRGCLPAMGTSFAAGTTDGPGAYSFFEQGDTSGNPFWQLVGNSLRPPNRDDRECHAPKPILLMTGRMSWPYLWQPLIVPTQLFKIGGAVILGVPSEMTTMAGRRLRRTIQDLGRELGEELVVLPTGMANTYSSYVVTFEEYQVQRYEGGSATYGPHTLTIYQQQYARLFSALQAKQSLPPGPTPRDESRDQLTFLTPVVMDTGRFGRVLVEPRTIYSRRQVVFVTFVAANPRNDLRTESSYFFVDQLQPNGQFRTIATDANWETKFIWRRTSTLLGQSEIDFYWTIPDNAESGTYRIRHFGASRGILGIRPYDGSSRTFVIN</sequence>
<evidence type="ECO:0000259" key="10">
    <source>
        <dbReference type="Pfam" id="PF17048"/>
    </source>
</evidence>
<dbReference type="InterPro" id="IPR038445">
    <property type="entry name" value="NCDase_C_sf"/>
</dbReference>
<dbReference type="GO" id="GO:0017040">
    <property type="term" value="F:N-acylsphingosine amidohydrolase activity"/>
    <property type="evidence" value="ECO:0007669"/>
    <property type="project" value="UniProtKB-UniRule"/>
</dbReference>
<feature type="domain" description="Neutral/alkaline non-lysosomal ceramidase C-terminal" evidence="10">
    <location>
        <begin position="533"/>
        <end position="688"/>
    </location>
</feature>
<dbReference type="GO" id="GO:0016020">
    <property type="term" value="C:membrane"/>
    <property type="evidence" value="ECO:0007669"/>
    <property type="project" value="GOC"/>
</dbReference>